<dbReference type="GO" id="GO:0051287">
    <property type="term" value="F:NAD binding"/>
    <property type="evidence" value="ECO:0007669"/>
    <property type="project" value="InterPro"/>
</dbReference>
<evidence type="ECO:0000256" key="6">
    <source>
        <dbReference type="ARBA" id="ARBA00023027"/>
    </source>
</evidence>
<dbReference type="GO" id="GO:0005737">
    <property type="term" value="C:cytoplasm"/>
    <property type="evidence" value="ECO:0007669"/>
    <property type="project" value="InterPro"/>
</dbReference>
<feature type="domain" description="FAD/NAD(P)-binding" evidence="13">
    <location>
        <begin position="225"/>
        <end position="510"/>
    </location>
</feature>
<feature type="binding site" evidence="9">
    <location>
        <begin position="365"/>
        <end position="379"/>
    </location>
    <ligand>
        <name>NAD(+)</name>
        <dbReference type="ChEBI" id="CHEBI:57540"/>
    </ligand>
</feature>
<dbReference type="PIRSF" id="PIRSF000238">
    <property type="entry name" value="AhpF"/>
    <property type="match status" value="1"/>
</dbReference>
<evidence type="ECO:0000256" key="7">
    <source>
        <dbReference type="ARBA" id="ARBA00023157"/>
    </source>
</evidence>
<dbReference type="PROSITE" id="PS51354">
    <property type="entry name" value="GLUTAREDOXIN_2"/>
    <property type="match status" value="1"/>
</dbReference>
<comment type="similarity">
    <text evidence="1 11">Belongs to the class-II pyridine nucleotide-disulfide oxidoreductase family.</text>
</comment>
<feature type="disulfide bond" description="Redox-active" evidence="10">
    <location>
        <begin position="353"/>
        <end position="356"/>
    </location>
</feature>
<dbReference type="SUPFAM" id="SSF52833">
    <property type="entry name" value="Thioredoxin-like"/>
    <property type="match status" value="2"/>
</dbReference>
<reference evidence="15 16" key="1">
    <citation type="submission" date="2017-04" db="EMBL/GenBank/DDBJ databases">
        <title>Genomic insights into metabolism of Thermodesulfobium acidiphilum.</title>
        <authorList>
            <person name="Toshchakov S.V."/>
            <person name="Frolov E.N."/>
            <person name="Kublanov I.V."/>
            <person name="Samarov N.I."/>
            <person name="Novikov A."/>
            <person name="Lebedinsky A.V."/>
            <person name="Bonch-Osmolovskaya E.A."/>
            <person name="Chernyh N.A."/>
        </authorList>
    </citation>
    <scope>NUCLEOTIDE SEQUENCE [LARGE SCALE GENOMIC DNA]</scope>
    <source>
        <strain evidence="15 16">3127-1</strain>
    </source>
</reference>
<keyword evidence="6 9" id="KW-0520">NAD</keyword>
<dbReference type="SUPFAM" id="SSF51905">
    <property type="entry name" value="FAD/NAD(P)-binding domain"/>
    <property type="match status" value="1"/>
</dbReference>
<dbReference type="InterPro" id="IPR012081">
    <property type="entry name" value="Alkyl_hydroperoxide_Rdtase_suF"/>
</dbReference>
<evidence type="ECO:0000256" key="5">
    <source>
        <dbReference type="ARBA" id="ARBA00023002"/>
    </source>
</evidence>
<evidence type="ECO:0000259" key="14">
    <source>
        <dbReference type="Pfam" id="PF13192"/>
    </source>
</evidence>
<dbReference type="KEGG" id="taci:TDSAC_0959"/>
<dbReference type="CDD" id="cd02973">
    <property type="entry name" value="TRX_GRX_like"/>
    <property type="match status" value="1"/>
</dbReference>
<dbReference type="Gene3D" id="3.40.30.80">
    <property type="match status" value="1"/>
</dbReference>
<dbReference type="Gene3D" id="3.50.50.60">
    <property type="entry name" value="FAD/NAD(P)-binding domain"/>
    <property type="match status" value="2"/>
</dbReference>
<evidence type="ECO:0000256" key="2">
    <source>
        <dbReference type="ARBA" id="ARBA00011738"/>
    </source>
</evidence>
<keyword evidence="4 9" id="KW-0274">FAD</keyword>
<sequence length="529" mass="58619">MGIIDEKIKNSLKESFLILKESVNIKVFLPEVKDQFYEYTKEIFEVLPEVSEKISVKFISKSDVPSNLIDEEIKCPIIIFDDEKLDAIFVGTPIGEEAHTLVNAILIISGTKQFLNEKDASLISDIKKETVVEVYVSPTCPYCPQQAIMAINASLINRNIKTRIIEIFENKEIAQKKAIRSVPVTYVDNEQVAIGLQSNEEFVLSLIGKGIQELLHNEKEKLKEFDLTIVGAGPAGLSAAIYARRSGLSVGIFESEMVGGQVLTTPQVENYPGFISISGKSLVDILTQHVLNYVSINIGEEVKKINKVEDYFEVITSDDFYKSKAILLATGASKKRLNVPGETSFYGKGVSYCALCDGYFYKGKKVFLVGGGNTALTDAIYLKNVGADITLIHRRDTLRAEKYLQDSFFKLGIDIIWNSEVKEILGKDSVEFIKIVNNVTGEEQTLALDGLFIAVGYMPNNSLAKDLGVELDEEGYIKVDRNMRTNVHRVYAAGDIVGGEKQIVVAVSRGAIAATSAFEDILTPYWVKK</sequence>
<evidence type="ECO:0000256" key="4">
    <source>
        <dbReference type="ARBA" id="ARBA00022827"/>
    </source>
</evidence>
<keyword evidence="9 12" id="KW-0521">NADP</keyword>
<dbReference type="PRINTS" id="PR00469">
    <property type="entry name" value="PNDRDTASEII"/>
</dbReference>
<protein>
    <recommendedName>
        <fullName evidence="11">Thioredoxin reductase</fullName>
        <ecNumber evidence="11">1.8.1.9</ecNumber>
    </recommendedName>
</protein>
<dbReference type="PRINTS" id="PR00368">
    <property type="entry name" value="FADPNR"/>
</dbReference>
<dbReference type="GO" id="GO:0019430">
    <property type="term" value="P:removal of superoxide radicals"/>
    <property type="evidence" value="ECO:0007669"/>
    <property type="project" value="UniProtKB-UniRule"/>
</dbReference>
<evidence type="ECO:0000256" key="11">
    <source>
        <dbReference type="RuleBase" id="RU003880"/>
    </source>
</evidence>
<dbReference type="EMBL" id="CP020921">
    <property type="protein sequence ID" value="AWB10312.1"/>
    <property type="molecule type" value="Genomic_DNA"/>
</dbReference>
<dbReference type="InterPro" id="IPR012336">
    <property type="entry name" value="Thioredoxin-like_fold"/>
</dbReference>
<evidence type="ECO:0000256" key="12">
    <source>
        <dbReference type="RuleBase" id="RU003881"/>
    </source>
</evidence>
<evidence type="ECO:0000259" key="13">
    <source>
        <dbReference type="Pfam" id="PF07992"/>
    </source>
</evidence>
<evidence type="ECO:0000256" key="8">
    <source>
        <dbReference type="ARBA" id="ARBA00023284"/>
    </source>
</evidence>
<accession>A0A2R4W0N4</accession>
<dbReference type="GO" id="GO:0102039">
    <property type="term" value="F:NADH-dependent peroxiredoxin activity"/>
    <property type="evidence" value="ECO:0007669"/>
    <property type="project" value="InterPro"/>
</dbReference>
<dbReference type="PANTHER" id="PTHR48105">
    <property type="entry name" value="THIOREDOXIN REDUCTASE 1-RELATED-RELATED"/>
    <property type="match status" value="1"/>
</dbReference>
<dbReference type="InterPro" id="IPR036188">
    <property type="entry name" value="FAD/NAD-bd_sf"/>
</dbReference>
<dbReference type="InterPro" id="IPR036249">
    <property type="entry name" value="Thioredoxin-like_sf"/>
</dbReference>
<proteinExistence type="inferred from homology"/>
<evidence type="ECO:0000313" key="15">
    <source>
        <dbReference type="EMBL" id="AWB10312.1"/>
    </source>
</evidence>
<dbReference type="InterPro" id="IPR050097">
    <property type="entry name" value="Ferredoxin-NADP_redctase_2"/>
</dbReference>
<dbReference type="InterPro" id="IPR023753">
    <property type="entry name" value="FAD/NAD-binding_dom"/>
</dbReference>
<dbReference type="GO" id="GO:0004791">
    <property type="term" value="F:thioredoxin-disulfide reductase (NADPH) activity"/>
    <property type="evidence" value="ECO:0007669"/>
    <property type="project" value="UniProtKB-UniRule"/>
</dbReference>
<dbReference type="NCBIfam" id="TIGR01292">
    <property type="entry name" value="TRX_reduct"/>
    <property type="match status" value="1"/>
</dbReference>
<dbReference type="RefSeq" id="WP_108309124.1">
    <property type="nucleotide sequence ID" value="NZ_CP020921.1"/>
</dbReference>
<feature type="binding site" evidence="9">
    <location>
        <begin position="226"/>
        <end position="241"/>
    </location>
    <ligand>
        <name>FAD</name>
        <dbReference type="ChEBI" id="CHEBI:57692"/>
    </ligand>
</feature>
<dbReference type="GO" id="GO:0050660">
    <property type="term" value="F:flavin adenine dinucleotide binding"/>
    <property type="evidence" value="ECO:0007669"/>
    <property type="project" value="InterPro"/>
</dbReference>
<dbReference type="OrthoDB" id="9806179at2"/>
<gene>
    <name evidence="15" type="ORF">TDSAC_0959</name>
</gene>
<evidence type="ECO:0000256" key="9">
    <source>
        <dbReference type="PIRSR" id="PIRSR000238-1"/>
    </source>
</evidence>
<comment type="catalytic activity">
    <reaction evidence="11">
        <text>[thioredoxin]-dithiol + NADP(+) = [thioredoxin]-disulfide + NADPH + H(+)</text>
        <dbReference type="Rhea" id="RHEA:20345"/>
        <dbReference type="Rhea" id="RHEA-COMP:10698"/>
        <dbReference type="Rhea" id="RHEA-COMP:10700"/>
        <dbReference type="ChEBI" id="CHEBI:15378"/>
        <dbReference type="ChEBI" id="CHEBI:29950"/>
        <dbReference type="ChEBI" id="CHEBI:50058"/>
        <dbReference type="ChEBI" id="CHEBI:57783"/>
        <dbReference type="ChEBI" id="CHEBI:58349"/>
        <dbReference type="EC" id="1.8.1.9"/>
    </reaction>
</comment>
<dbReference type="PROSITE" id="PS00573">
    <property type="entry name" value="PYRIDINE_REDOX_2"/>
    <property type="match status" value="1"/>
</dbReference>
<dbReference type="Proteomes" id="UP000244792">
    <property type="component" value="Chromosome"/>
</dbReference>
<comment type="cofactor">
    <cofactor evidence="9 12">
        <name>FAD</name>
        <dbReference type="ChEBI" id="CHEBI:57692"/>
    </cofactor>
    <text evidence="9 12">Binds 1 FAD per subunit.</text>
</comment>
<dbReference type="Pfam" id="PF07992">
    <property type="entry name" value="Pyr_redox_2"/>
    <property type="match status" value="1"/>
</dbReference>
<keyword evidence="7 10" id="KW-1015">Disulfide bond</keyword>
<evidence type="ECO:0000256" key="3">
    <source>
        <dbReference type="ARBA" id="ARBA00022630"/>
    </source>
</evidence>
<keyword evidence="5 11" id="KW-0560">Oxidoreductase</keyword>
<name>A0A2R4W0N4_THEAF</name>
<feature type="domain" description="Thioredoxin-like fold" evidence="14">
    <location>
        <begin position="132"/>
        <end position="207"/>
    </location>
</feature>
<comment type="subunit">
    <text evidence="2 11">Homodimer.</text>
</comment>
<dbReference type="InterPro" id="IPR005982">
    <property type="entry name" value="Thioredox_Rdtase"/>
</dbReference>
<evidence type="ECO:0000256" key="1">
    <source>
        <dbReference type="ARBA" id="ARBA00009333"/>
    </source>
</evidence>
<dbReference type="Pfam" id="PF13192">
    <property type="entry name" value="Thioredoxin_3"/>
    <property type="match status" value="1"/>
</dbReference>
<keyword evidence="16" id="KW-1185">Reference proteome</keyword>
<dbReference type="EC" id="1.8.1.9" evidence="11"/>
<organism evidence="15 16">
    <name type="scientific">Thermodesulfobium acidiphilum</name>
    <dbReference type="NCBI Taxonomy" id="1794699"/>
    <lineage>
        <taxon>Bacteria</taxon>
        <taxon>Pseudomonadati</taxon>
        <taxon>Thermodesulfobiota</taxon>
        <taxon>Thermodesulfobiia</taxon>
        <taxon>Thermodesulfobiales</taxon>
        <taxon>Thermodesulfobiaceae</taxon>
        <taxon>Thermodesulfobium</taxon>
    </lineage>
</organism>
<keyword evidence="8 10" id="KW-0676">Redox-active center</keyword>
<evidence type="ECO:0000313" key="16">
    <source>
        <dbReference type="Proteomes" id="UP000244792"/>
    </source>
</evidence>
<keyword evidence="3 11" id="KW-0285">Flavoprotein</keyword>
<dbReference type="AlphaFoldDB" id="A0A2R4W0N4"/>
<feature type="binding site" evidence="9">
    <location>
        <begin position="485"/>
        <end position="495"/>
    </location>
    <ligand>
        <name>FAD</name>
        <dbReference type="ChEBI" id="CHEBI:57692"/>
    </ligand>
</feature>
<evidence type="ECO:0000256" key="10">
    <source>
        <dbReference type="PIRSR" id="PIRSR000238-2"/>
    </source>
</evidence>
<dbReference type="InterPro" id="IPR008255">
    <property type="entry name" value="Pyr_nucl-diS_OxRdtase_2_AS"/>
</dbReference>